<evidence type="ECO:0000313" key="11">
    <source>
        <dbReference type="Proteomes" id="UP000186817"/>
    </source>
</evidence>
<protein>
    <recommendedName>
        <fullName evidence="3">phosphoenolpyruvate carboxykinase (ATP)</fullName>
        <ecNumber evidence="3">4.1.1.49</ecNumber>
    </recommendedName>
</protein>
<keyword evidence="10" id="KW-0808">Transferase</keyword>
<evidence type="ECO:0000256" key="9">
    <source>
        <dbReference type="ARBA" id="ARBA00047371"/>
    </source>
</evidence>
<evidence type="ECO:0000313" key="10">
    <source>
        <dbReference type="EMBL" id="OLP91727.1"/>
    </source>
</evidence>
<dbReference type="InterPro" id="IPR008210">
    <property type="entry name" value="PEP_carboxykinase_N"/>
</dbReference>
<evidence type="ECO:0000256" key="7">
    <source>
        <dbReference type="ARBA" id="ARBA00022840"/>
    </source>
</evidence>
<dbReference type="AlphaFoldDB" id="A0A1Q9D9A2"/>
<dbReference type="NCBIfam" id="NF006820">
    <property type="entry name" value="PRK09344.1-2"/>
    <property type="match status" value="1"/>
</dbReference>
<dbReference type="FunFam" id="2.170.8.10:FF:000001">
    <property type="entry name" value="Phosphoenolpyruvate carboxykinase (ATP)"/>
    <property type="match status" value="2"/>
</dbReference>
<dbReference type="GO" id="GO:0005524">
    <property type="term" value="F:ATP binding"/>
    <property type="evidence" value="ECO:0007669"/>
    <property type="project" value="UniProtKB-KW"/>
</dbReference>
<dbReference type="InterPro" id="IPR001272">
    <property type="entry name" value="PEP_carboxykinase_ATP"/>
</dbReference>
<dbReference type="Gene3D" id="2.170.8.10">
    <property type="entry name" value="Phosphoenolpyruvate Carboxykinase, domain 2"/>
    <property type="match status" value="2"/>
</dbReference>
<dbReference type="GO" id="GO:0004612">
    <property type="term" value="F:phosphoenolpyruvate carboxykinase (ATP) activity"/>
    <property type="evidence" value="ECO:0007669"/>
    <property type="project" value="UniProtKB-EC"/>
</dbReference>
<dbReference type="GO" id="GO:0005829">
    <property type="term" value="C:cytosol"/>
    <property type="evidence" value="ECO:0007669"/>
    <property type="project" value="TreeGrafter"/>
</dbReference>
<comment type="similarity">
    <text evidence="2">Belongs to the phosphoenolpyruvate carboxykinase (ATP) family.</text>
</comment>
<evidence type="ECO:0000256" key="5">
    <source>
        <dbReference type="ARBA" id="ARBA00022741"/>
    </source>
</evidence>
<dbReference type="UniPathway" id="UPA00138"/>
<name>A0A1Q9D9A2_SYMMI</name>
<keyword evidence="4" id="KW-0312">Gluconeogenesis</keyword>
<dbReference type="InterPro" id="IPR013035">
    <property type="entry name" value="PEP_carboxykinase_C"/>
</dbReference>
<keyword evidence="6" id="KW-0210">Decarboxylase</keyword>
<comment type="pathway">
    <text evidence="1">Carbohydrate biosynthesis; gluconeogenesis.</text>
</comment>
<dbReference type="Proteomes" id="UP000186817">
    <property type="component" value="Unassembled WGS sequence"/>
</dbReference>
<comment type="caution">
    <text evidence="10">The sequence shown here is derived from an EMBL/GenBank/DDBJ whole genome shotgun (WGS) entry which is preliminary data.</text>
</comment>
<reference evidence="10 11" key="1">
    <citation type="submission" date="2016-02" db="EMBL/GenBank/DDBJ databases">
        <title>Genome analysis of coral dinoflagellate symbionts highlights evolutionary adaptations to a symbiotic lifestyle.</title>
        <authorList>
            <person name="Aranda M."/>
            <person name="Li Y."/>
            <person name="Liew Y.J."/>
            <person name="Baumgarten S."/>
            <person name="Simakov O."/>
            <person name="Wilson M."/>
            <person name="Piel J."/>
            <person name="Ashoor H."/>
            <person name="Bougouffa S."/>
            <person name="Bajic V.B."/>
            <person name="Ryu T."/>
            <person name="Ravasi T."/>
            <person name="Bayer T."/>
            <person name="Micklem G."/>
            <person name="Kim H."/>
            <person name="Bhak J."/>
            <person name="Lajeunesse T.C."/>
            <person name="Voolstra C.R."/>
        </authorList>
    </citation>
    <scope>NUCLEOTIDE SEQUENCE [LARGE SCALE GENOMIC DNA]</scope>
    <source>
        <strain evidence="10 11">CCMP2467</strain>
    </source>
</reference>
<dbReference type="SUPFAM" id="SSF53795">
    <property type="entry name" value="PEP carboxykinase-like"/>
    <property type="match status" value="2"/>
</dbReference>
<dbReference type="CDD" id="cd00484">
    <property type="entry name" value="PEPCK_ATP"/>
    <property type="match status" value="1"/>
</dbReference>
<evidence type="ECO:0000256" key="2">
    <source>
        <dbReference type="ARBA" id="ARBA00006052"/>
    </source>
</evidence>
<dbReference type="NCBIfam" id="TIGR00224">
    <property type="entry name" value="pckA"/>
    <property type="match status" value="2"/>
</dbReference>
<evidence type="ECO:0000256" key="1">
    <source>
        <dbReference type="ARBA" id="ARBA00004742"/>
    </source>
</evidence>
<keyword evidence="8" id="KW-0456">Lyase</keyword>
<dbReference type="HAMAP" id="MF_00453">
    <property type="entry name" value="PEPCK_ATP"/>
    <property type="match status" value="1"/>
</dbReference>
<evidence type="ECO:0000256" key="8">
    <source>
        <dbReference type="ARBA" id="ARBA00023239"/>
    </source>
</evidence>
<evidence type="ECO:0000256" key="6">
    <source>
        <dbReference type="ARBA" id="ARBA00022793"/>
    </source>
</evidence>
<dbReference type="GO" id="GO:0016301">
    <property type="term" value="F:kinase activity"/>
    <property type="evidence" value="ECO:0007669"/>
    <property type="project" value="UniProtKB-KW"/>
</dbReference>
<dbReference type="EMBL" id="LSRX01000652">
    <property type="protein sequence ID" value="OLP91727.1"/>
    <property type="molecule type" value="Genomic_DNA"/>
</dbReference>
<organism evidence="10 11">
    <name type="scientific">Symbiodinium microadriaticum</name>
    <name type="common">Dinoflagellate</name>
    <name type="synonym">Zooxanthella microadriatica</name>
    <dbReference type="NCBI Taxonomy" id="2951"/>
    <lineage>
        <taxon>Eukaryota</taxon>
        <taxon>Sar</taxon>
        <taxon>Alveolata</taxon>
        <taxon>Dinophyceae</taxon>
        <taxon>Suessiales</taxon>
        <taxon>Symbiodiniaceae</taxon>
        <taxon>Symbiodinium</taxon>
    </lineage>
</organism>
<evidence type="ECO:0000256" key="4">
    <source>
        <dbReference type="ARBA" id="ARBA00022432"/>
    </source>
</evidence>
<accession>A0A1Q9D9A2</accession>
<dbReference type="EC" id="4.1.1.49" evidence="3"/>
<comment type="catalytic activity">
    <reaction evidence="9">
        <text>oxaloacetate + ATP = phosphoenolpyruvate + ADP + CO2</text>
        <dbReference type="Rhea" id="RHEA:18617"/>
        <dbReference type="ChEBI" id="CHEBI:16452"/>
        <dbReference type="ChEBI" id="CHEBI:16526"/>
        <dbReference type="ChEBI" id="CHEBI:30616"/>
        <dbReference type="ChEBI" id="CHEBI:58702"/>
        <dbReference type="ChEBI" id="CHEBI:456216"/>
        <dbReference type="EC" id="4.1.1.49"/>
    </reaction>
</comment>
<dbReference type="SUPFAM" id="SSF68923">
    <property type="entry name" value="PEP carboxykinase N-terminal domain"/>
    <property type="match status" value="2"/>
</dbReference>
<sequence>MFGLPDLDQPTSVASAFLSLSLACPRPLPFQNMACPKHLEQSIATSLRQHLNVEKDTATSNELQNAFELSQEFSRTKFDILDQASDLGLEVKDVYYNASPAVLYEQALRHEEGSFITASGALSVTSGKKTGRSPKDKRIVEEFDSVRDIWWGKVNIKLEEAVFEINRERAVDYLNTQKRLYVVDGFAGWDEEYRIPIRVITSRAYHALFMQNMLVPPSKSELYQFEANSFPRPFVIFNAGCFPCNRHTAGMTSTTSVSLSLCRGEMVILGTQYAGEMKKGVFTVMMYHMPLRPERHLGPAERALPLHSSCNVGPEGDVSLFFGLSGTGKTTLSADPARKLIGDDEHVWTSKGVFNIEGGCYAKCINLSREKEPEIYDAIRFGSVLENVVFDEWSRKVDYDNVSLTENTRCAYPLHYIPNALIPAKIDSHPSNVILLTCDAFGVLPPISKLTKEQVMYHFISGYTAKVAGTEMGVTEPQATFSACFGGPFLAMHPYHYAEMLAAKLEKHGGHAWLLNTGWVGGAYGIGERCPLKFTRQLVDAVHDGTLAAMKVAFSRFSWDEEYRIPIRVITSRAYHALFMQNMLVPPSKSELYQFEANSFPRPFVIFNAGCFPCNRHTAGMTSTTSVSLSLCRGEMVILGTQYAGEMKKGVFTVMMYHMPLRPERHLGPAERALPLHSSCNVGPEGDVSLFFGLSGTGKTTLSADPARKLIGDDEHVWTSKGVFNIEGGCYAKCINLSREKEPEIYDAIRFGSVLENVVFDEWSRKVDYDNVSLTENTRCAYPLHYIPNALIPAKIDSHPSNVILLTCDAFGVLPPISKLTKEQVMYHFISGYTAKVAGTEMGVTEPQATFSACFGGPFLAMHPYHYAEMLAAKLEKHGGHAWLLNTGWVGGAYGIGERCPLKFTRQLVDAVHDGTLAAMKDEDWEPLPIFGLHMPRKAVKSVPREILCPEDAWRSRGQSSAEFWAAASKLALLFQKNFEEYAPQCLPAVVQAGPQASKESHGYP</sequence>
<dbReference type="OMA" id="FQKEEMA"/>
<keyword evidence="5" id="KW-0547">Nucleotide-binding</keyword>
<evidence type="ECO:0000256" key="3">
    <source>
        <dbReference type="ARBA" id="ARBA00012363"/>
    </source>
</evidence>
<dbReference type="Gene3D" id="3.40.449.10">
    <property type="entry name" value="Phosphoenolpyruvate Carboxykinase, domain 1"/>
    <property type="match status" value="2"/>
</dbReference>
<gene>
    <name evidence="10" type="primary">acuF</name>
    <name evidence="10" type="ORF">AK812_SmicGene26552</name>
</gene>
<keyword evidence="10" id="KW-0670">Pyruvate</keyword>
<dbReference type="OrthoDB" id="184182at2759"/>
<keyword evidence="10" id="KW-0418">Kinase</keyword>
<dbReference type="PANTHER" id="PTHR30031">
    <property type="entry name" value="PHOSPHOENOLPYRUVATE CARBOXYKINASE ATP"/>
    <property type="match status" value="1"/>
</dbReference>
<proteinExistence type="inferred from homology"/>
<dbReference type="Pfam" id="PF01293">
    <property type="entry name" value="PEPCK_ATP"/>
    <property type="match status" value="2"/>
</dbReference>
<dbReference type="GO" id="GO:0006094">
    <property type="term" value="P:gluconeogenesis"/>
    <property type="evidence" value="ECO:0007669"/>
    <property type="project" value="UniProtKB-UniPathway"/>
</dbReference>
<keyword evidence="7" id="KW-0067">ATP-binding</keyword>
<dbReference type="PANTHER" id="PTHR30031:SF0">
    <property type="entry name" value="PHOSPHOENOLPYRUVATE CARBOXYKINASE (ATP)"/>
    <property type="match status" value="1"/>
</dbReference>
<keyword evidence="11" id="KW-1185">Reference proteome</keyword>
<dbReference type="Gene3D" id="3.90.228.20">
    <property type="match status" value="2"/>
</dbReference>